<feature type="compositionally biased region" description="Low complexity" evidence="1">
    <location>
        <begin position="45"/>
        <end position="62"/>
    </location>
</feature>
<accession>B4I0E7</accession>
<feature type="region of interest" description="Disordered" evidence="1">
    <location>
        <begin position="23"/>
        <end position="62"/>
    </location>
</feature>
<evidence type="ECO:0000256" key="1">
    <source>
        <dbReference type="SAM" id="MobiDB-lite"/>
    </source>
</evidence>
<evidence type="ECO:0000313" key="3">
    <source>
        <dbReference type="Proteomes" id="UP000001292"/>
    </source>
</evidence>
<sequence>MSIRHQFRGRGYCVSALIEISGNPGYGRFGSPDDLDELDDEVCEESPSSELQLPSSWSRSMS</sequence>
<evidence type="ECO:0000313" key="2">
    <source>
        <dbReference type="EMBL" id="EDW52978.1"/>
    </source>
</evidence>
<reference evidence="2 3" key="1">
    <citation type="journal article" date="2007" name="Nature">
        <title>Evolution of genes and genomes on the Drosophila phylogeny.</title>
        <authorList>
            <consortium name="Drosophila 12 Genomes Consortium"/>
            <person name="Clark A.G."/>
            <person name="Eisen M.B."/>
            <person name="Smith D.R."/>
            <person name="Bergman C.M."/>
            <person name="Oliver B."/>
            <person name="Markow T.A."/>
            <person name="Kaufman T.C."/>
            <person name="Kellis M."/>
            <person name="Gelbart W."/>
            <person name="Iyer V.N."/>
            <person name="Pollard D.A."/>
            <person name="Sackton T.B."/>
            <person name="Larracuente A.M."/>
            <person name="Singh N.D."/>
            <person name="Abad J.P."/>
            <person name="Abt D.N."/>
            <person name="Adryan B."/>
            <person name="Aguade M."/>
            <person name="Akashi H."/>
            <person name="Anderson W.W."/>
            <person name="Aquadro C.F."/>
            <person name="Ardell D.H."/>
            <person name="Arguello R."/>
            <person name="Artieri C.G."/>
            <person name="Barbash D.A."/>
            <person name="Barker D."/>
            <person name="Barsanti P."/>
            <person name="Batterham P."/>
            <person name="Batzoglou S."/>
            <person name="Begun D."/>
            <person name="Bhutkar A."/>
            <person name="Blanco E."/>
            <person name="Bosak S.A."/>
            <person name="Bradley R.K."/>
            <person name="Brand A.D."/>
            <person name="Brent M.R."/>
            <person name="Brooks A.N."/>
            <person name="Brown R.H."/>
            <person name="Butlin R.K."/>
            <person name="Caggese C."/>
            <person name="Calvi B.R."/>
            <person name="Bernardo de Carvalho A."/>
            <person name="Caspi A."/>
            <person name="Castrezana S."/>
            <person name="Celniker S.E."/>
            <person name="Chang J.L."/>
            <person name="Chapple C."/>
            <person name="Chatterji S."/>
            <person name="Chinwalla A."/>
            <person name="Civetta A."/>
            <person name="Clifton S.W."/>
            <person name="Comeron J.M."/>
            <person name="Costello J.C."/>
            <person name="Coyne J.A."/>
            <person name="Daub J."/>
            <person name="David R.G."/>
            <person name="Delcher A.L."/>
            <person name="Delehaunty K."/>
            <person name="Do C.B."/>
            <person name="Ebling H."/>
            <person name="Edwards K."/>
            <person name="Eickbush T."/>
            <person name="Evans J.D."/>
            <person name="Filipski A."/>
            <person name="Findeiss S."/>
            <person name="Freyhult E."/>
            <person name="Fulton L."/>
            <person name="Fulton R."/>
            <person name="Garcia A.C."/>
            <person name="Gardiner A."/>
            <person name="Garfield D.A."/>
            <person name="Garvin B.E."/>
            <person name="Gibson G."/>
            <person name="Gilbert D."/>
            <person name="Gnerre S."/>
            <person name="Godfrey J."/>
            <person name="Good R."/>
            <person name="Gotea V."/>
            <person name="Gravely B."/>
            <person name="Greenberg A.J."/>
            <person name="Griffiths-Jones S."/>
            <person name="Gross S."/>
            <person name="Guigo R."/>
            <person name="Gustafson E.A."/>
            <person name="Haerty W."/>
            <person name="Hahn M.W."/>
            <person name="Halligan D.L."/>
            <person name="Halpern A.L."/>
            <person name="Halter G.M."/>
            <person name="Han M.V."/>
            <person name="Heger A."/>
            <person name="Hillier L."/>
            <person name="Hinrichs A.S."/>
            <person name="Holmes I."/>
            <person name="Hoskins R.A."/>
            <person name="Hubisz M.J."/>
            <person name="Hultmark D."/>
            <person name="Huntley M.A."/>
            <person name="Jaffe D.B."/>
            <person name="Jagadeeshan S."/>
            <person name="Jeck W.R."/>
            <person name="Johnson J."/>
            <person name="Jones C.D."/>
            <person name="Jordan W.C."/>
            <person name="Karpen G.H."/>
            <person name="Kataoka E."/>
            <person name="Keightley P.D."/>
            <person name="Kheradpour P."/>
            <person name="Kirkness E.F."/>
            <person name="Koerich L.B."/>
            <person name="Kristiansen K."/>
            <person name="Kudrna D."/>
            <person name="Kulathinal R.J."/>
            <person name="Kumar S."/>
            <person name="Kwok R."/>
            <person name="Lander E."/>
            <person name="Langley C.H."/>
            <person name="Lapoint R."/>
            <person name="Lazzaro B.P."/>
            <person name="Lee S.J."/>
            <person name="Levesque L."/>
            <person name="Li R."/>
            <person name="Lin C.F."/>
            <person name="Lin M.F."/>
            <person name="Lindblad-Toh K."/>
            <person name="Llopart A."/>
            <person name="Long M."/>
            <person name="Low L."/>
            <person name="Lozovsky E."/>
            <person name="Lu J."/>
            <person name="Luo M."/>
            <person name="Machado C.A."/>
            <person name="Makalowski W."/>
            <person name="Marzo M."/>
            <person name="Matsuda M."/>
            <person name="Matzkin L."/>
            <person name="McAllister B."/>
            <person name="McBride C.S."/>
            <person name="McKernan B."/>
            <person name="McKernan K."/>
            <person name="Mendez-Lago M."/>
            <person name="Minx P."/>
            <person name="Mollenhauer M.U."/>
            <person name="Montooth K."/>
            <person name="Mount S.M."/>
            <person name="Mu X."/>
            <person name="Myers E."/>
            <person name="Negre B."/>
            <person name="Newfeld S."/>
            <person name="Nielsen R."/>
            <person name="Noor M.A."/>
            <person name="O'Grady P."/>
            <person name="Pachter L."/>
            <person name="Papaceit M."/>
            <person name="Parisi M.J."/>
            <person name="Parisi M."/>
            <person name="Parts L."/>
            <person name="Pedersen J.S."/>
            <person name="Pesole G."/>
            <person name="Phillippy A.M."/>
            <person name="Ponting C.P."/>
            <person name="Pop M."/>
            <person name="Porcelli D."/>
            <person name="Powell J.R."/>
            <person name="Prohaska S."/>
            <person name="Pruitt K."/>
            <person name="Puig M."/>
            <person name="Quesneville H."/>
            <person name="Ram K.R."/>
            <person name="Rand D."/>
            <person name="Rasmussen M.D."/>
            <person name="Reed L.K."/>
            <person name="Reenan R."/>
            <person name="Reily A."/>
            <person name="Remington K.A."/>
            <person name="Rieger T.T."/>
            <person name="Ritchie M.G."/>
            <person name="Robin C."/>
            <person name="Rogers Y.H."/>
            <person name="Rohde C."/>
            <person name="Rozas J."/>
            <person name="Rubenfield M.J."/>
            <person name="Ruiz A."/>
            <person name="Russo S."/>
            <person name="Salzberg S.L."/>
            <person name="Sanchez-Gracia A."/>
            <person name="Saranga D.J."/>
            <person name="Sato H."/>
            <person name="Schaeffer S.W."/>
            <person name="Schatz M.C."/>
            <person name="Schlenke T."/>
            <person name="Schwartz R."/>
            <person name="Segarra C."/>
            <person name="Singh R.S."/>
            <person name="Sirot L."/>
            <person name="Sirota M."/>
            <person name="Sisneros N.B."/>
            <person name="Smith C.D."/>
            <person name="Smith T.F."/>
            <person name="Spieth J."/>
            <person name="Stage D.E."/>
            <person name="Stark A."/>
            <person name="Stephan W."/>
            <person name="Strausberg R.L."/>
            <person name="Strempel S."/>
            <person name="Sturgill D."/>
            <person name="Sutton G."/>
            <person name="Sutton G.G."/>
            <person name="Tao W."/>
            <person name="Teichmann S."/>
            <person name="Tobari Y.N."/>
            <person name="Tomimura Y."/>
            <person name="Tsolas J.M."/>
            <person name="Valente V.L."/>
            <person name="Venter E."/>
            <person name="Venter J.C."/>
            <person name="Vicario S."/>
            <person name="Vieira F.G."/>
            <person name="Vilella A.J."/>
            <person name="Villasante A."/>
            <person name="Walenz B."/>
            <person name="Wang J."/>
            <person name="Wasserman M."/>
            <person name="Watts T."/>
            <person name="Wilson D."/>
            <person name="Wilson R.K."/>
            <person name="Wing R.A."/>
            <person name="Wolfner M.F."/>
            <person name="Wong A."/>
            <person name="Wong G.K."/>
            <person name="Wu C.I."/>
            <person name="Wu G."/>
            <person name="Yamamoto D."/>
            <person name="Yang H.P."/>
            <person name="Yang S.P."/>
            <person name="Yorke J.A."/>
            <person name="Yoshida K."/>
            <person name="Zdobnov E."/>
            <person name="Zhang P."/>
            <person name="Zhang Y."/>
            <person name="Zimin A.V."/>
            <person name="Baldwin J."/>
            <person name="Abdouelleil A."/>
            <person name="Abdulkadir J."/>
            <person name="Abebe A."/>
            <person name="Abera B."/>
            <person name="Abreu J."/>
            <person name="Acer S.C."/>
            <person name="Aftuck L."/>
            <person name="Alexander A."/>
            <person name="An P."/>
            <person name="Anderson E."/>
            <person name="Anderson S."/>
            <person name="Arachi H."/>
            <person name="Azer M."/>
            <person name="Bachantsang P."/>
            <person name="Barry A."/>
            <person name="Bayul T."/>
            <person name="Berlin A."/>
            <person name="Bessette D."/>
            <person name="Bloom T."/>
            <person name="Blye J."/>
            <person name="Boguslavskiy L."/>
            <person name="Bonnet C."/>
            <person name="Boukhgalter B."/>
            <person name="Bourzgui I."/>
            <person name="Brown A."/>
            <person name="Cahill P."/>
            <person name="Channer S."/>
            <person name="Cheshatsang Y."/>
            <person name="Chuda L."/>
            <person name="Citroen M."/>
            <person name="Collymore A."/>
            <person name="Cooke P."/>
            <person name="Costello M."/>
            <person name="D'Aco K."/>
            <person name="Daza R."/>
            <person name="De Haan G."/>
            <person name="DeGray S."/>
            <person name="DeMaso C."/>
            <person name="Dhargay N."/>
            <person name="Dooley K."/>
            <person name="Dooley E."/>
            <person name="Doricent M."/>
            <person name="Dorje P."/>
            <person name="Dorjee K."/>
            <person name="Dupes A."/>
            <person name="Elong R."/>
            <person name="Falk J."/>
            <person name="Farina A."/>
            <person name="Faro S."/>
            <person name="Ferguson D."/>
            <person name="Fisher S."/>
            <person name="Foley C.D."/>
            <person name="Franke A."/>
            <person name="Friedrich D."/>
            <person name="Gadbois L."/>
            <person name="Gearin G."/>
            <person name="Gearin C.R."/>
            <person name="Giannoukos G."/>
            <person name="Goode T."/>
            <person name="Graham J."/>
            <person name="Grandbois E."/>
            <person name="Grewal S."/>
            <person name="Gyaltsen K."/>
            <person name="Hafez N."/>
            <person name="Hagos B."/>
            <person name="Hall J."/>
            <person name="Henson C."/>
            <person name="Hollinger A."/>
            <person name="Honan T."/>
            <person name="Huard M.D."/>
            <person name="Hughes L."/>
            <person name="Hurhula B."/>
            <person name="Husby M.E."/>
            <person name="Kamat A."/>
            <person name="Kanga B."/>
            <person name="Kashin S."/>
            <person name="Khazanovich D."/>
            <person name="Kisner P."/>
            <person name="Lance K."/>
            <person name="Lara M."/>
            <person name="Lee W."/>
            <person name="Lennon N."/>
            <person name="Letendre F."/>
            <person name="LeVine R."/>
            <person name="Lipovsky A."/>
            <person name="Liu X."/>
            <person name="Liu J."/>
            <person name="Liu S."/>
            <person name="Lokyitsang T."/>
            <person name="Lokyitsang Y."/>
            <person name="Lubonja R."/>
            <person name="Lui A."/>
            <person name="MacDonald P."/>
            <person name="Magnisalis V."/>
            <person name="Maru K."/>
            <person name="Matthews C."/>
            <person name="McCusker W."/>
            <person name="McDonough S."/>
            <person name="Mehta T."/>
            <person name="Meldrim J."/>
            <person name="Meneus L."/>
            <person name="Mihai O."/>
            <person name="Mihalev A."/>
            <person name="Mihova T."/>
            <person name="Mittelman R."/>
            <person name="Mlenga V."/>
            <person name="Montmayeur A."/>
            <person name="Mulrain L."/>
            <person name="Navidi A."/>
            <person name="Naylor J."/>
            <person name="Negash T."/>
            <person name="Nguyen T."/>
            <person name="Nguyen N."/>
            <person name="Nicol R."/>
            <person name="Norbu C."/>
            <person name="Norbu N."/>
            <person name="Novod N."/>
            <person name="O'Neill B."/>
            <person name="Osman S."/>
            <person name="Markiewicz E."/>
            <person name="Oyono O.L."/>
            <person name="Patti C."/>
            <person name="Phunkhang P."/>
            <person name="Pierre F."/>
            <person name="Priest M."/>
            <person name="Raghuraman S."/>
            <person name="Rege F."/>
            <person name="Reyes R."/>
            <person name="Rise C."/>
            <person name="Rogov P."/>
            <person name="Ross K."/>
            <person name="Ryan E."/>
            <person name="Settipalli S."/>
            <person name="Shea T."/>
            <person name="Sherpa N."/>
            <person name="Shi L."/>
            <person name="Shih D."/>
            <person name="Sparrow T."/>
            <person name="Spaulding J."/>
            <person name="Stalker J."/>
            <person name="Stange-Thomann N."/>
            <person name="Stavropoulos S."/>
            <person name="Stone C."/>
            <person name="Strader C."/>
            <person name="Tesfaye S."/>
            <person name="Thomson T."/>
            <person name="Thoulutsang Y."/>
            <person name="Thoulutsang D."/>
            <person name="Topham K."/>
            <person name="Topping I."/>
            <person name="Tsamla T."/>
            <person name="Vassiliev H."/>
            <person name="Vo A."/>
            <person name="Wangchuk T."/>
            <person name="Wangdi T."/>
            <person name="Weiand M."/>
            <person name="Wilkinson J."/>
            <person name="Wilson A."/>
            <person name="Yadav S."/>
            <person name="Young G."/>
            <person name="Yu Q."/>
            <person name="Zembek L."/>
            <person name="Zhong D."/>
            <person name="Zimmer A."/>
            <person name="Zwirko Z."/>
            <person name="Jaffe D.B."/>
            <person name="Alvarez P."/>
            <person name="Brockman W."/>
            <person name="Butler J."/>
            <person name="Chin C."/>
            <person name="Gnerre S."/>
            <person name="Grabherr M."/>
            <person name="Kleber M."/>
            <person name="Mauceli E."/>
            <person name="MacCallum I."/>
        </authorList>
    </citation>
    <scope>NUCLEOTIDE SEQUENCE [LARGE SCALE GENOMIC DNA]</scope>
    <source>
        <strain evidence="3">Rob3c / Tucson 14021-0248.25</strain>
    </source>
</reference>
<proteinExistence type="predicted"/>
<organism evidence="3">
    <name type="scientific">Drosophila sechellia</name>
    <name type="common">Fruit fly</name>
    <dbReference type="NCBI Taxonomy" id="7238"/>
    <lineage>
        <taxon>Eukaryota</taxon>
        <taxon>Metazoa</taxon>
        <taxon>Ecdysozoa</taxon>
        <taxon>Arthropoda</taxon>
        <taxon>Hexapoda</taxon>
        <taxon>Insecta</taxon>
        <taxon>Pterygota</taxon>
        <taxon>Neoptera</taxon>
        <taxon>Endopterygota</taxon>
        <taxon>Diptera</taxon>
        <taxon>Brachycera</taxon>
        <taxon>Muscomorpha</taxon>
        <taxon>Ephydroidea</taxon>
        <taxon>Drosophilidae</taxon>
        <taxon>Drosophila</taxon>
        <taxon>Sophophora</taxon>
    </lineage>
</organism>
<dbReference type="EMBL" id="CH480819">
    <property type="protein sequence ID" value="EDW52978.1"/>
    <property type="molecule type" value="Genomic_DNA"/>
</dbReference>
<protein>
    <submittedName>
        <fullName evidence="2">GM12466</fullName>
    </submittedName>
</protein>
<dbReference type="Proteomes" id="UP000001292">
    <property type="component" value="Unassembled WGS sequence"/>
</dbReference>
<dbReference type="AlphaFoldDB" id="B4I0E7"/>
<feature type="compositionally biased region" description="Acidic residues" evidence="1">
    <location>
        <begin position="33"/>
        <end position="44"/>
    </location>
</feature>
<dbReference type="HOGENOM" id="CLU_2906480_0_0_1"/>
<gene>
    <name evidence="2" type="primary">Dsec\GM12466</name>
    <name evidence="2" type="ORF">Dsec_GM12466</name>
</gene>
<name>B4I0E7_DROSE</name>
<keyword evidence="3" id="KW-1185">Reference proteome</keyword>